<accession>A0A074WTB4</accession>
<dbReference type="SUPFAM" id="SSF56645">
    <property type="entry name" value="Acyl-CoA dehydrogenase NM domain-like"/>
    <property type="match status" value="1"/>
</dbReference>
<evidence type="ECO:0000256" key="2">
    <source>
        <dbReference type="ARBA" id="ARBA00022630"/>
    </source>
</evidence>
<keyword evidence="2 4" id="KW-0285">Flavoprotein</keyword>
<comment type="similarity">
    <text evidence="1 4">Belongs to the acyl-CoA dehydrogenase family.</text>
</comment>
<dbReference type="Gene3D" id="2.40.110.20">
    <property type="match status" value="1"/>
</dbReference>
<dbReference type="RefSeq" id="XP_013430551.1">
    <property type="nucleotide sequence ID" value="XM_013575097.1"/>
</dbReference>
<name>A0A074WTB4_9PEZI</name>
<proteinExistence type="inferred from homology"/>
<feature type="non-terminal residue" evidence="7">
    <location>
        <position position="476"/>
    </location>
</feature>
<evidence type="ECO:0000259" key="5">
    <source>
        <dbReference type="Pfam" id="PF00441"/>
    </source>
</evidence>
<reference evidence="7 8" key="1">
    <citation type="journal article" date="2014" name="BMC Genomics">
        <title>Genome sequencing of four Aureobasidium pullulans varieties: biotechnological potential, stress tolerance, and description of new species.</title>
        <authorList>
            <person name="Gostin Ar C."/>
            <person name="Ohm R.A."/>
            <person name="Kogej T."/>
            <person name="Sonjak S."/>
            <person name="Turk M."/>
            <person name="Zajc J."/>
            <person name="Zalar P."/>
            <person name="Grube M."/>
            <person name="Sun H."/>
            <person name="Han J."/>
            <person name="Sharma A."/>
            <person name="Chiniquy J."/>
            <person name="Ngan C.Y."/>
            <person name="Lipzen A."/>
            <person name="Barry K."/>
            <person name="Grigoriev I.V."/>
            <person name="Gunde-Cimerman N."/>
        </authorList>
    </citation>
    <scope>NUCLEOTIDE SEQUENCE [LARGE SCALE GENOMIC DNA]</scope>
    <source>
        <strain evidence="7 8">CBS 147.97</strain>
    </source>
</reference>
<dbReference type="Pfam" id="PF00441">
    <property type="entry name" value="Acyl-CoA_dh_1"/>
    <property type="match status" value="1"/>
</dbReference>
<dbReference type="Proteomes" id="UP000027730">
    <property type="component" value="Unassembled WGS sequence"/>
</dbReference>
<gene>
    <name evidence="7" type="ORF">M436DRAFT_11460</name>
</gene>
<dbReference type="InterPro" id="IPR006091">
    <property type="entry name" value="Acyl-CoA_Oxase/DH_mid-dom"/>
</dbReference>
<feature type="domain" description="Acyl-CoA dehydrogenase/oxidase C-terminal" evidence="5">
    <location>
        <begin position="196"/>
        <end position="371"/>
    </location>
</feature>
<keyword evidence="8" id="KW-1185">Reference proteome</keyword>
<evidence type="ECO:0000256" key="3">
    <source>
        <dbReference type="ARBA" id="ARBA00022827"/>
    </source>
</evidence>
<dbReference type="Gene3D" id="1.20.140.10">
    <property type="entry name" value="Butyryl-CoA Dehydrogenase, subunit A, domain 3"/>
    <property type="match status" value="1"/>
</dbReference>
<evidence type="ECO:0000256" key="4">
    <source>
        <dbReference type="RuleBase" id="RU362125"/>
    </source>
</evidence>
<dbReference type="HOGENOM" id="CLU_016513_1_1_1"/>
<dbReference type="InterPro" id="IPR009075">
    <property type="entry name" value="AcylCo_DH/oxidase_C"/>
</dbReference>
<dbReference type="PANTHER" id="PTHR42707">
    <property type="entry name" value="ACYL-COA DEHYDROGENASE"/>
    <property type="match status" value="1"/>
</dbReference>
<organism evidence="7 8">
    <name type="scientific">Aureobasidium namibiae CBS 147.97</name>
    <dbReference type="NCBI Taxonomy" id="1043004"/>
    <lineage>
        <taxon>Eukaryota</taxon>
        <taxon>Fungi</taxon>
        <taxon>Dikarya</taxon>
        <taxon>Ascomycota</taxon>
        <taxon>Pezizomycotina</taxon>
        <taxon>Dothideomycetes</taxon>
        <taxon>Dothideomycetidae</taxon>
        <taxon>Dothideales</taxon>
        <taxon>Saccotheciaceae</taxon>
        <taxon>Aureobasidium</taxon>
    </lineage>
</organism>
<dbReference type="GO" id="GO:0003995">
    <property type="term" value="F:acyl-CoA dehydrogenase activity"/>
    <property type="evidence" value="ECO:0007669"/>
    <property type="project" value="TreeGrafter"/>
</dbReference>
<keyword evidence="3 4" id="KW-0274">FAD</keyword>
<dbReference type="STRING" id="1043004.A0A074WTB4"/>
<keyword evidence="4" id="KW-0560">Oxidoreductase</keyword>
<dbReference type="GeneID" id="25407687"/>
<dbReference type="Pfam" id="PF02770">
    <property type="entry name" value="Acyl-CoA_dh_M"/>
    <property type="match status" value="1"/>
</dbReference>
<feature type="domain" description="Acyl-CoA oxidase/dehydrogenase middle" evidence="6">
    <location>
        <begin position="85"/>
        <end position="186"/>
    </location>
</feature>
<dbReference type="SUPFAM" id="SSF47203">
    <property type="entry name" value="Acyl-CoA dehydrogenase C-terminal domain-like"/>
    <property type="match status" value="1"/>
</dbReference>
<evidence type="ECO:0000313" key="7">
    <source>
        <dbReference type="EMBL" id="KEQ76388.1"/>
    </source>
</evidence>
<dbReference type="InterPro" id="IPR009100">
    <property type="entry name" value="AcylCoA_DH/oxidase_NM_dom_sf"/>
</dbReference>
<feature type="non-terminal residue" evidence="7">
    <location>
        <position position="1"/>
    </location>
</feature>
<dbReference type="OrthoDB" id="10251155at2759"/>
<evidence type="ECO:0000313" key="8">
    <source>
        <dbReference type="Proteomes" id="UP000027730"/>
    </source>
</evidence>
<protein>
    <submittedName>
        <fullName evidence="7">Acyl-CoA dehydrogenase/oxidase C-terminal</fullName>
    </submittedName>
</protein>
<dbReference type="PANTHER" id="PTHR42707:SF2">
    <property type="entry name" value="ACD11 DEHYDROGENASE"/>
    <property type="match status" value="1"/>
</dbReference>
<dbReference type="EMBL" id="KL584703">
    <property type="protein sequence ID" value="KEQ76388.1"/>
    <property type="molecule type" value="Genomic_DNA"/>
</dbReference>
<dbReference type="InterPro" id="IPR052904">
    <property type="entry name" value="Acyl-CoA_dehydrogenase-like"/>
</dbReference>
<sequence length="476" mass="52356">EGIVAIGHDQTYGRHARTYQFVKYHIWAPCNACVTCPSAITDGGAQLLKLQLAKNDLDESRRAIFEDYYKRLTSRYPEQAWTSGQWMTERPGGSDVRATETQAFDFPLGPMSITGFKWFSSATDANATVLLAKEPDGSLSSFFTPMRRTSSGIDTTDTELNGVQIQRLKSKLGTRALPTAELVLTDMRAWRVGKPGQGVKEISTILNITRLHTGMTAIGLLGRGLAVARAFAKVRRARDRLLMDTPVHVHTLAKLHVEYRAVMFLTYYTAALLGVCEGQQGPSINELRCEQSELVSDEAAPLILRLLTPLAEMTAAKVSIAGLAECMESLGGLGYLENEDAALNIARLFRDANVLSIWEGTTNIMADDVIRIVKGSVGPATLAALDSTVSTATERWRRNGGIFSKSKQLCHAWAEQLEILWTDVRCNVELMSKEELLSRGRILAKELTWVICSVLLAEDALSDGDAAAVEVCDRWI</sequence>
<evidence type="ECO:0000259" key="6">
    <source>
        <dbReference type="Pfam" id="PF02770"/>
    </source>
</evidence>
<comment type="cofactor">
    <cofactor evidence="4">
        <name>FAD</name>
        <dbReference type="ChEBI" id="CHEBI:57692"/>
    </cofactor>
</comment>
<dbReference type="InterPro" id="IPR036250">
    <property type="entry name" value="AcylCo_DH-like_C"/>
</dbReference>
<dbReference type="AlphaFoldDB" id="A0A074WTB4"/>
<evidence type="ECO:0000256" key="1">
    <source>
        <dbReference type="ARBA" id="ARBA00009347"/>
    </source>
</evidence>